<evidence type="ECO:0000259" key="4">
    <source>
        <dbReference type="SMART" id="SM00062"/>
    </source>
</evidence>
<dbReference type="Gene3D" id="3.40.190.10">
    <property type="entry name" value="Periplasmic binding protein-like II"/>
    <property type="match status" value="2"/>
</dbReference>
<gene>
    <name evidence="5" type="ORF">EKG39_07950</name>
</gene>
<dbReference type="Pfam" id="PF00497">
    <property type="entry name" value="SBP_bac_3"/>
    <property type="match status" value="1"/>
</dbReference>
<dbReference type="AlphaFoldDB" id="A0A3S0IXM0"/>
<evidence type="ECO:0000313" key="5">
    <source>
        <dbReference type="EMBL" id="RTR33634.1"/>
    </source>
</evidence>
<dbReference type="OrthoDB" id="370676at2"/>
<dbReference type="SMART" id="SM00062">
    <property type="entry name" value="PBPb"/>
    <property type="match status" value="1"/>
</dbReference>
<dbReference type="EMBL" id="RXNV01000002">
    <property type="protein sequence ID" value="RTR33634.1"/>
    <property type="molecule type" value="Genomic_DNA"/>
</dbReference>
<feature type="domain" description="Solute-binding protein family 3/N-terminal" evidence="4">
    <location>
        <begin position="29"/>
        <end position="253"/>
    </location>
</feature>
<comment type="caution">
    <text evidence="5">The sequence shown here is derived from an EMBL/GenBank/DDBJ whole genome shotgun (WGS) entry which is preliminary data.</text>
</comment>
<dbReference type="PANTHER" id="PTHR35936:SF35">
    <property type="entry name" value="L-CYSTINE-BINDING PROTEIN TCYJ"/>
    <property type="match status" value="1"/>
</dbReference>
<dbReference type="PANTHER" id="PTHR35936">
    <property type="entry name" value="MEMBRANE-BOUND LYTIC MUREIN TRANSGLYCOSYLASE F"/>
    <property type="match status" value="1"/>
</dbReference>
<feature type="signal peptide" evidence="3">
    <location>
        <begin position="1"/>
        <end position="27"/>
    </location>
</feature>
<keyword evidence="2 3" id="KW-0732">Signal</keyword>
<feature type="chain" id="PRO_5018561330" evidence="3">
    <location>
        <begin position="28"/>
        <end position="260"/>
    </location>
</feature>
<protein>
    <submittedName>
        <fullName evidence="5">Transporter substrate-binding domain-containing protein</fullName>
    </submittedName>
</protein>
<accession>A0A3S0IXM0</accession>
<sequence>MRSLRTQHLTLLFLLLFSPQFLPYTHADEYIFASIEFDPFGYVEDGAIKGIIPDIARAIADEANIQIEIKLLPYSRVVNYTKNGDADLAIFSRNSDNDAEVDYISLLFEQNVILLTKKGNPLLSHKEIYDPGKIQTIGYLRGTNFCPQILQDDRLSTYEIKDFSQGLKMLNSNRISAFLTIDSTALYESKKLGLQDSFEFPGFSIRTLDAWLQMPKSSAIDKTFPIDAIRSAANKLKTEDKIEAILKKHLQTQQIQSHQQ</sequence>
<organism evidence="5 6">
    <name type="scientific">Shewanella atlantica</name>
    <dbReference type="NCBI Taxonomy" id="271099"/>
    <lineage>
        <taxon>Bacteria</taxon>
        <taxon>Pseudomonadati</taxon>
        <taxon>Pseudomonadota</taxon>
        <taxon>Gammaproteobacteria</taxon>
        <taxon>Alteromonadales</taxon>
        <taxon>Shewanellaceae</taxon>
        <taxon>Shewanella</taxon>
    </lineage>
</organism>
<dbReference type="RefSeq" id="WP_126505184.1">
    <property type="nucleotide sequence ID" value="NZ_RXNV01000002.1"/>
</dbReference>
<name>A0A3S0IXM0_9GAMM</name>
<comment type="similarity">
    <text evidence="1">Belongs to the bacterial solute-binding protein 3 family.</text>
</comment>
<proteinExistence type="inferred from homology"/>
<evidence type="ECO:0000256" key="2">
    <source>
        <dbReference type="ARBA" id="ARBA00022729"/>
    </source>
</evidence>
<dbReference type="SUPFAM" id="SSF53850">
    <property type="entry name" value="Periplasmic binding protein-like II"/>
    <property type="match status" value="1"/>
</dbReference>
<dbReference type="InterPro" id="IPR001638">
    <property type="entry name" value="Solute-binding_3/MltF_N"/>
</dbReference>
<evidence type="ECO:0000256" key="1">
    <source>
        <dbReference type="ARBA" id="ARBA00010333"/>
    </source>
</evidence>
<keyword evidence="6" id="KW-1185">Reference proteome</keyword>
<evidence type="ECO:0000256" key="3">
    <source>
        <dbReference type="SAM" id="SignalP"/>
    </source>
</evidence>
<dbReference type="Proteomes" id="UP000282060">
    <property type="component" value="Unassembled WGS sequence"/>
</dbReference>
<reference evidence="5 6" key="1">
    <citation type="submission" date="2018-12" db="EMBL/GenBank/DDBJ databases">
        <authorList>
            <person name="Yu L."/>
        </authorList>
    </citation>
    <scope>NUCLEOTIDE SEQUENCE [LARGE SCALE GENOMIC DNA]</scope>
    <source>
        <strain evidence="5 6">HAW-EB5</strain>
    </source>
</reference>
<evidence type="ECO:0000313" key="6">
    <source>
        <dbReference type="Proteomes" id="UP000282060"/>
    </source>
</evidence>